<dbReference type="PANTHER" id="PTHR31641">
    <property type="entry name" value="RENAL CANCER DIFFERENTIATION GENE 1 PROTEIN"/>
    <property type="match status" value="1"/>
</dbReference>
<sequence length="81" mass="8938">AIGLVDISLSVHPQPTPDSKGSPGLKWEKDQERFLTKLLETTSAVSSQVEELAAICSENARFLKAWRDFLKTGHESLNVKS</sequence>
<dbReference type="PANTHER" id="PTHR31641:SF2">
    <property type="entry name" value="RENAL CANCER DIFFERENTIATION GENE 1 PROTEIN"/>
    <property type="match status" value="1"/>
</dbReference>
<dbReference type="GeneTree" id="ENSGT00940000181428"/>
<accession>A0A8C5LUY4</accession>
<reference evidence="1" key="2">
    <citation type="submission" date="2025-09" db="UniProtKB">
        <authorList>
            <consortium name="Ensembl"/>
        </authorList>
    </citation>
    <scope>IDENTIFICATION</scope>
</reference>
<keyword evidence="2" id="KW-1185">Reference proteome</keyword>
<proteinExistence type="predicted"/>
<dbReference type="InterPro" id="IPR031457">
    <property type="entry name" value="RCDG1"/>
</dbReference>
<dbReference type="OrthoDB" id="9946198at2759"/>
<evidence type="ECO:0000313" key="1">
    <source>
        <dbReference type="Ensembl" id="ENSLLEP00000004392.1"/>
    </source>
</evidence>
<dbReference type="Ensembl" id="ENSLLET00000004592.1">
    <property type="protein sequence ID" value="ENSLLEP00000004392.1"/>
    <property type="gene ID" value="ENSLLEG00000002827.1"/>
</dbReference>
<name>A0A8C5LUY4_9ANUR</name>
<organism evidence="1 2">
    <name type="scientific">Leptobrachium leishanense</name>
    <name type="common">Leishan spiny toad</name>
    <dbReference type="NCBI Taxonomy" id="445787"/>
    <lineage>
        <taxon>Eukaryota</taxon>
        <taxon>Metazoa</taxon>
        <taxon>Chordata</taxon>
        <taxon>Craniata</taxon>
        <taxon>Vertebrata</taxon>
        <taxon>Euteleostomi</taxon>
        <taxon>Amphibia</taxon>
        <taxon>Batrachia</taxon>
        <taxon>Anura</taxon>
        <taxon>Pelobatoidea</taxon>
        <taxon>Megophryidae</taxon>
        <taxon>Leptobrachium</taxon>
    </lineage>
</organism>
<dbReference type="AlphaFoldDB" id="A0A8C5LUY4"/>
<reference evidence="1" key="1">
    <citation type="submission" date="2025-08" db="UniProtKB">
        <authorList>
            <consortium name="Ensembl"/>
        </authorList>
    </citation>
    <scope>IDENTIFICATION</scope>
</reference>
<evidence type="ECO:0000313" key="2">
    <source>
        <dbReference type="Proteomes" id="UP000694569"/>
    </source>
</evidence>
<protein>
    <submittedName>
        <fullName evidence="1">Uncharacterized protein</fullName>
    </submittedName>
</protein>
<dbReference type="Proteomes" id="UP000694569">
    <property type="component" value="Unplaced"/>
</dbReference>